<keyword evidence="11" id="KW-1185">Reference proteome</keyword>
<dbReference type="GO" id="GO:0140359">
    <property type="term" value="F:ABC-type transporter activity"/>
    <property type="evidence" value="ECO:0007669"/>
    <property type="project" value="InterPro"/>
</dbReference>
<feature type="transmembrane region" description="Helical" evidence="8">
    <location>
        <begin position="448"/>
        <end position="469"/>
    </location>
</feature>
<organism evidence="10 11">
    <name type="scientific">Marchantia polymorpha subsp. ruderalis</name>
    <dbReference type="NCBI Taxonomy" id="1480154"/>
    <lineage>
        <taxon>Eukaryota</taxon>
        <taxon>Viridiplantae</taxon>
        <taxon>Streptophyta</taxon>
        <taxon>Embryophyta</taxon>
        <taxon>Marchantiophyta</taxon>
        <taxon>Marchantiopsida</taxon>
        <taxon>Marchantiidae</taxon>
        <taxon>Marchantiales</taxon>
        <taxon>Marchantiaceae</taxon>
        <taxon>Marchantia</taxon>
    </lineage>
</organism>
<evidence type="ECO:0000313" key="10">
    <source>
        <dbReference type="EMBL" id="OAE22420.1"/>
    </source>
</evidence>
<feature type="transmembrane region" description="Helical" evidence="8">
    <location>
        <begin position="650"/>
        <end position="672"/>
    </location>
</feature>
<feature type="transmembrane region" description="Helical" evidence="8">
    <location>
        <begin position="484"/>
        <end position="506"/>
    </location>
</feature>
<keyword evidence="3 8" id="KW-0812">Transmembrane</keyword>
<dbReference type="PANTHER" id="PTHR48041:SF111">
    <property type="entry name" value="ABC TRANSPORTER G FAMILY MEMBER 14"/>
    <property type="match status" value="1"/>
</dbReference>
<dbReference type="EMBL" id="LVLJ01003206">
    <property type="protein sequence ID" value="OAE22420.1"/>
    <property type="molecule type" value="Genomic_DNA"/>
</dbReference>
<dbReference type="PROSITE" id="PS00211">
    <property type="entry name" value="ABC_TRANSPORTER_1"/>
    <property type="match status" value="1"/>
</dbReference>
<evidence type="ECO:0000256" key="6">
    <source>
        <dbReference type="ARBA" id="ARBA00022989"/>
    </source>
</evidence>
<dbReference type="Pfam" id="PF00005">
    <property type="entry name" value="ABC_tran"/>
    <property type="match status" value="1"/>
</dbReference>
<evidence type="ECO:0000256" key="7">
    <source>
        <dbReference type="ARBA" id="ARBA00023136"/>
    </source>
</evidence>
<evidence type="ECO:0000256" key="8">
    <source>
        <dbReference type="SAM" id="Phobius"/>
    </source>
</evidence>
<dbReference type="SMART" id="SM00382">
    <property type="entry name" value="AAA"/>
    <property type="match status" value="1"/>
</dbReference>
<evidence type="ECO:0000256" key="1">
    <source>
        <dbReference type="ARBA" id="ARBA00004141"/>
    </source>
</evidence>
<dbReference type="InterPro" id="IPR013525">
    <property type="entry name" value="ABC2_TM"/>
</dbReference>
<dbReference type="InterPro" id="IPR027417">
    <property type="entry name" value="P-loop_NTPase"/>
</dbReference>
<feature type="transmembrane region" description="Helical" evidence="8">
    <location>
        <begin position="600"/>
        <end position="619"/>
    </location>
</feature>
<evidence type="ECO:0000313" key="11">
    <source>
        <dbReference type="Proteomes" id="UP000077202"/>
    </source>
</evidence>
<keyword evidence="2" id="KW-0813">Transport</keyword>
<feature type="transmembrane region" description="Helical" evidence="8">
    <location>
        <begin position="527"/>
        <end position="553"/>
    </location>
</feature>
<feature type="transmembrane region" description="Helical" evidence="8">
    <location>
        <begin position="559"/>
        <end position="588"/>
    </location>
</feature>
<comment type="subcellular location">
    <subcellularLocation>
        <location evidence="1">Membrane</location>
        <topology evidence="1">Multi-pass membrane protein</topology>
    </subcellularLocation>
</comment>
<evidence type="ECO:0000256" key="4">
    <source>
        <dbReference type="ARBA" id="ARBA00022741"/>
    </source>
</evidence>
<evidence type="ECO:0000256" key="2">
    <source>
        <dbReference type="ARBA" id="ARBA00022448"/>
    </source>
</evidence>
<dbReference type="InterPro" id="IPR043926">
    <property type="entry name" value="ABCG_dom"/>
</dbReference>
<evidence type="ECO:0000256" key="3">
    <source>
        <dbReference type="ARBA" id="ARBA00022692"/>
    </source>
</evidence>
<dbReference type="GO" id="GO:0016020">
    <property type="term" value="C:membrane"/>
    <property type="evidence" value="ECO:0007669"/>
    <property type="project" value="UniProtKB-SubCell"/>
</dbReference>
<dbReference type="Proteomes" id="UP000077202">
    <property type="component" value="Unassembled WGS sequence"/>
</dbReference>
<dbReference type="InterPro" id="IPR003593">
    <property type="entry name" value="AAA+_ATPase"/>
</dbReference>
<feature type="domain" description="ABC transporter" evidence="9">
    <location>
        <begin position="84"/>
        <end position="338"/>
    </location>
</feature>
<keyword evidence="4" id="KW-0547">Nucleotide-binding</keyword>
<keyword evidence="5" id="KW-0067">ATP-binding</keyword>
<dbReference type="PROSITE" id="PS50893">
    <property type="entry name" value="ABC_TRANSPORTER_2"/>
    <property type="match status" value="1"/>
</dbReference>
<comment type="caution">
    <text evidence="10">The sequence shown here is derived from an EMBL/GenBank/DDBJ whole genome shotgun (WGS) entry which is preliminary data.</text>
</comment>
<dbReference type="GO" id="GO:0016887">
    <property type="term" value="F:ATP hydrolysis activity"/>
    <property type="evidence" value="ECO:0007669"/>
    <property type="project" value="InterPro"/>
</dbReference>
<proteinExistence type="predicted"/>
<dbReference type="AlphaFoldDB" id="A0A176VNG3"/>
<dbReference type="Gene3D" id="3.40.50.300">
    <property type="entry name" value="P-loop containing nucleotide triphosphate hydrolases"/>
    <property type="match status" value="1"/>
</dbReference>
<dbReference type="InterPro" id="IPR017871">
    <property type="entry name" value="ABC_transporter-like_CS"/>
</dbReference>
<dbReference type="Pfam" id="PF19055">
    <property type="entry name" value="ABC2_membrane_7"/>
    <property type="match status" value="1"/>
</dbReference>
<evidence type="ECO:0000256" key="5">
    <source>
        <dbReference type="ARBA" id="ARBA00022840"/>
    </source>
</evidence>
<sequence>MNEYSNNSLTKEGNSCSYRIEQHDLEYQDQSQVSEGNAGQSSRHEVKINVYPEKIQPDLTAVSGKRDIKDGDNMFKGSSLRMSIKFEDVRYSVQNYVKTSGRLPRINSTVSEEKVILHGLSGMMLPGKITALLGPSGSGKTTLLRLLGGRDLNYKGSITYNGLPLNSLVKRRMGFVTQEDILYPYLTVHETLLFAALMKLPKSMSREAKMQRVQEVITELDLERCKGTIVGGPLKKSISGGEKKRVCIGEEMLTKPSILLLDEPTSGLDSTTALRVIRMLKRFAKEGHTVVTSIHQPSSIQFYHFDQILLFSTGQLIYSGEAKEAVSYFASLGLSPNLVMNPAEFLLDLAHGSTLDVQMQSQNLRKTTNIQGHMDGDEDLQNSNEMLQFLKGSYEALIIIKEKCKLLEMSDSGSEILNGEETTDKQQTWWSQFVILLWRIFKERKLEFLSYIRLLQTLAVAFVVSVLWWDSNTDSQRDREDQQGLIFVITLFWASIPLSTAVLTFCQERTMLIKEKNSNMYRLSAYFMSRSIGDLPLDCFLATVFLIVVYFMTHLKMTAASFLLTVFGTYLSIMAAQSLGYLIGASFIDVKKATATGSTLLIVSILTGGYYVVQVPAWIKWMKYLSFNYYAYNLLVKIQYDPCLLTWNEGGFEVCLLIVFIVLYRVLAYFALKYIALKL</sequence>
<dbReference type="InterPro" id="IPR003439">
    <property type="entry name" value="ABC_transporter-like_ATP-bd"/>
</dbReference>
<dbReference type="InterPro" id="IPR050352">
    <property type="entry name" value="ABCG_transporters"/>
</dbReference>
<evidence type="ECO:0000259" key="9">
    <source>
        <dbReference type="PROSITE" id="PS50893"/>
    </source>
</evidence>
<name>A0A176VNG3_MARPO</name>
<gene>
    <name evidence="10" type="ORF">AXG93_2381s1160</name>
</gene>
<reference evidence="10" key="1">
    <citation type="submission" date="2016-03" db="EMBL/GenBank/DDBJ databases">
        <title>Mechanisms controlling the formation of the plant cell surface in tip-growing cells are functionally conserved among land plants.</title>
        <authorList>
            <person name="Honkanen S."/>
            <person name="Jones V.A."/>
            <person name="Morieri G."/>
            <person name="Champion C."/>
            <person name="Hetherington A.J."/>
            <person name="Kelly S."/>
            <person name="Saint-Marcoux D."/>
            <person name="Proust H."/>
            <person name="Prescott H."/>
            <person name="Dolan L."/>
        </authorList>
    </citation>
    <scope>NUCLEOTIDE SEQUENCE [LARGE SCALE GENOMIC DNA]</scope>
    <source>
        <tissue evidence="10">Whole gametophyte</tissue>
    </source>
</reference>
<keyword evidence="7 8" id="KW-0472">Membrane</keyword>
<keyword evidence="6 8" id="KW-1133">Transmembrane helix</keyword>
<dbReference type="Pfam" id="PF01061">
    <property type="entry name" value="ABC2_membrane"/>
    <property type="match status" value="1"/>
</dbReference>
<accession>A0A176VNG3</accession>
<dbReference type="SUPFAM" id="SSF52540">
    <property type="entry name" value="P-loop containing nucleoside triphosphate hydrolases"/>
    <property type="match status" value="1"/>
</dbReference>
<dbReference type="PANTHER" id="PTHR48041">
    <property type="entry name" value="ABC TRANSPORTER G FAMILY MEMBER 28"/>
    <property type="match status" value="1"/>
</dbReference>
<dbReference type="GO" id="GO:0005524">
    <property type="term" value="F:ATP binding"/>
    <property type="evidence" value="ECO:0007669"/>
    <property type="project" value="UniProtKB-KW"/>
</dbReference>
<protein>
    <recommendedName>
        <fullName evidence="9">ABC transporter domain-containing protein</fullName>
    </recommendedName>
</protein>